<dbReference type="Gene3D" id="1.20.5.100">
    <property type="entry name" value="Cytochrome c1, transmembrane anchor, C-terminal"/>
    <property type="match status" value="1"/>
</dbReference>
<dbReference type="AlphaFoldDB" id="A0A1L7XLD1"/>
<dbReference type="STRING" id="576137.A0A1L7XLD1"/>
<dbReference type="CDD" id="cd12087">
    <property type="entry name" value="TM_EGFR-like"/>
    <property type="match status" value="1"/>
</dbReference>
<dbReference type="InterPro" id="IPR049328">
    <property type="entry name" value="TM_ErbB1"/>
</dbReference>
<feature type="transmembrane region" description="Helical" evidence="5">
    <location>
        <begin position="123"/>
        <end position="145"/>
    </location>
</feature>
<feature type="compositionally biased region" description="Pro residues" evidence="4">
    <location>
        <begin position="207"/>
        <end position="220"/>
    </location>
</feature>
<evidence type="ECO:0000313" key="7">
    <source>
        <dbReference type="EMBL" id="CZR65870.1"/>
    </source>
</evidence>
<feature type="compositionally biased region" description="Low complexity" evidence="4">
    <location>
        <begin position="197"/>
        <end position="206"/>
    </location>
</feature>
<keyword evidence="5" id="KW-0812">Transmembrane</keyword>
<dbReference type="Pfam" id="PF21314">
    <property type="entry name" value="TM_ErbB1"/>
    <property type="match status" value="1"/>
</dbReference>
<sequence>MRINVLRSQTDCPKGKQWYTCQSNGFTGCCSNVNVCDLSTCPDVPSSTSASQLQTTTLTVSATPSAIATTSSSLLDSSSTPSSTTSILINAGLANSTSSTVTATASPSETASSSTSKSNATPIIAGVVAGVVFLSIMSILIWFCIRRRKQKKTKTIRNSILEFGVPNKEFVLDRSTVQSFQDNETGVFEPFGGRYQSRSSSRTTTPKPLPAILPTSPPPHISSHNHTRTHAEHQHHLQSRPQLPRSPPRPTRTNSDPTIEQIEAADAPLPTDPEKAALCPPPEHEHPIYGLPAFLTSPTPPPFPHPGIPINPNLEPIHAGPTTLQDLPSFVARTSVEQERERYSNRTSFSLPRRTSEVTRSTTASRRHQLWRNSEYMGSSSSSKPSPSVSQLKDSPVPGRSELEGGKIQSPIKGRSELEGDQVPDHFLTPAIPQHVGGSGVHRGNTNSTNYSVPIGLGVDSTSPTSLYSQSSFAPPLPHQPPIQQQQQQNQPSNLQQQMTGPIGPNLTSPLLTSISARYSSPLDSYFKSPSLYVSTREILDGHDKEVVSPLSGTSEVGRWSGSTALDNLTPWGLGVDSLSKGDFGDIGDVLGDGMGKGGFVREPERWETEQQKQMREELTPLSAMSVDVEREWGEWALR</sequence>
<evidence type="ECO:0000259" key="6">
    <source>
        <dbReference type="Pfam" id="PF21314"/>
    </source>
</evidence>
<evidence type="ECO:0000256" key="1">
    <source>
        <dbReference type="ARBA" id="ARBA00022553"/>
    </source>
</evidence>
<dbReference type="OrthoDB" id="5431298at2759"/>
<feature type="region of interest" description="Disordered" evidence="4">
    <location>
        <begin position="335"/>
        <end position="412"/>
    </location>
</feature>
<accession>A0A1L7XLD1</accession>
<feature type="compositionally biased region" description="Low complexity" evidence="4">
    <location>
        <begin position="462"/>
        <end position="472"/>
    </location>
</feature>
<protein>
    <recommendedName>
        <fullName evidence="6">Epidermal growth factor receptor-like transmembrane-juxtamembrane segment domain-containing protein</fullName>
    </recommendedName>
</protein>
<feature type="compositionally biased region" description="Low complexity" evidence="4">
    <location>
        <begin position="379"/>
        <end position="390"/>
    </location>
</feature>
<evidence type="ECO:0000256" key="5">
    <source>
        <dbReference type="SAM" id="Phobius"/>
    </source>
</evidence>
<keyword evidence="8" id="KW-1185">Reference proteome</keyword>
<keyword evidence="5" id="KW-0472">Membrane</keyword>
<dbReference type="GO" id="GO:0005524">
    <property type="term" value="F:ATP binding"/>
    <property type="evidence" value="ECO:0007669"/>
    <property type="project" value="UniProtKB-KW"/>
</dbReference>
<evidence type="ECO:0000256" key="4">
    <source>
        <dbReference type="SAM" id="MobiDB-lite"/>
    </source>
</evidence>
<feature type="domain" description="Epidermal growth factor receptor-like transmembrane-juxtamembrane segment" evidence="6">
    <location>
        <begin position="123"/>
        <end position="157"/>
    </location>
</feature>
<gene>
    <name evidence="7" type="ORF">PAC_15770</name>
</gene>
<feature type="region of interest" description="Disordered" evidence="4">
    <location>
        <begin position="462"/>
        <end position="508"/>
    </location>
</feature>
<evidence type="ECO:0000256" key="2">
    <source>
        <dbReference type="ARBA" id="ARBA00022741"/>
    </source>
</evidence>
<keyword evidence="2" id="KW-0547">Nucleotide-binding</keyword>
<evidence type="ECO:0000313" key="8">
    <source>
        <dbReference type="Proteomes" id="UP000184330"/>
    </source>
</evidence>
<reference evidence="7 8" key="1">
    <citation type="submission" date="2016-03" db="EMBL/GenBank/DDBJ databases">
        <authorList>
            <person name="Ploux O."/>
        </authorList>
    </citation>
    <scope>NUCLEOTIDE SEQUENCE [LARGE SCALE GENOMIC DNA]</scope>
    <source>
        <strain evidence="7 8">UAMH 11012</strain>
    </source>
</reference>
<keyword evidence="5" id="KW-1133">Transmembrane helix</keyword>
<keyword evidence="3" id="KW-0067">ATP-binding</keyword>
<keyword evidence="1" id="KW-0597">Phosphoprotein</keyword>
<dbReference type="EMBL" id="FJOG01000033">
    <property type="protein sequence ID" value="CZR65870.1"/>
    <property type="molecule type" value="Genomic_DNA"/>
</dbReference>
<dbReference type="PROSITE" id="PS51257">
    <property type="entry name" value="PROKAR_LIPOPROTEIN"/>
    <property type="match status" value="1"/>
</dbReference>
<feature type="compositionally biased region" description="Low complexity" evidence="4">
    <location>
        <begin position="482"/>
        <end position="498"/>
    </location>
</feature>
<proteinExistence type="predicted"/>
<feature type="compositionally biased region" description="Pro residues" evidence="4">
    <location>
        <begin position="298"/>
        <end position="309"/>
    </location>
</feature>
<organism evidence="7 8">
    <name type="scientific">Phialocephala subalpina</name>
    <dbReference type="NCBI Taxonomy" id="576137"/>
    <lineage>
        <taxon>Eukaryota</taxon>
        <taxon>Fungi</taxon>
        <taxon>Dikarya</taxon>
        <taxon>Ascomycota</taxon>
        <taxon>Pezizomycotina</taxon>
        <taxon>Leotiomycetes</taxon>
        <taxon>Helotiales</taxon>
        <taxon>Mollisiaceae</taxon>
        <taxon>Phialocephala</taxon>
        <taxon>Phialocephala fortinii species complex</taxon>
    </lineage>
</organism>
<feature type="region of interest" description="Disordered" evidence="4">
    <location>
        <begin position="183"/>
        <end position="309"/>
    </location>
</feature>
<dbReference type="Proteomes" id="UP000184330">
    <property type="component" value="Unassembled WGS sequence"/>
</dbReference>
<evidence type="ECO:0000256" key="3">
    <source>
        <dbReference type="ARBA" id="ARBA00022840"/>
    </source>
</evidence>
<name>A0A1L7XLD1_9HELO</name>